<keyword evidence="6" id="KW-0460">Magnesium</keyword>
<dbReference type="PROSITE" id="PS01011">
    <property type="entry name" value="FOLYLPOLYGLU_SYNT_1"/>
    <property type="match status" value="1"/>
</dbReference>
<keyword evidence="5" id="KW-0067">ATP-binding</keyword>
<organism evidence="8 9">
    <name type="scientific">Rubroshorea leprosula</name>
    <dbReference type="NCBI Taxonomy" id="152421"/>
    <lineage>
        <taxon>Eukaryota</taxon>
        <taxon>Viridiplantae</taxon>
        <taxon>Streptophyta</taxon>
        <taxon>Embryophyta</taxon>
        <taxon>Tracheophyta</taxon>
        <taxon>Spermatophyta</taxon>
        <taxon>Magnoliopsida</taxon>
        <taxon>eudicotyledons</taxon>
        <taxon>Gunneridae</taxon>
        <taxon>Pentapetalae</taxon>
        <taxon>rosids</taxon>
        <taxon>malvids</taxon>
        <taxon>Malvales</taxon>
        <taxon>Dipterocarpaceae</taxon>
        <taxon>Rubroshorea</taxon>
    </lineage>
</organism>
<dbReference type="InterPro" id="IPR036615">
    <property type="entry name" value="Mur_ligase_C_dom_sf"/>
</dbReference>
<dbReference type="InterPro" id="IPR018109">
    <property type="entry name" value="Folylpolyglutamate_synth_CS"/>
</dbReference>
<proteinExistence type="inferred from homology"/>
<dbReference type="FunFam" id="3.40.1190.10:FF:000012">
    <property type="entry name" value="Dihydrofolate synthetase"/>
    <property type="match status" value="1"/>
</dbReference>
<comment type="caution">
    <text evidence="8">The sequence shown here is derived from an EMBL/GenBank/DDBJ whole genome shotgun (WGS) entry which is preliminary data.</text>
</comment>
<gene>
    <name evidence="8" type="ORF">SLEP1_g30050</name>
</gene>
<dbReference type="Gene3D" id="3.40.1190.10">
    <property type="entry name" value="Mur-like, catalytic domain"/>
    <property type="match status" value="1"/>
</dbReference>
<keyword evidence="2" id="KW-0436">Ligase</keyword>
<dbReference type="Proteomes" id="UP001054252">
    <property type="component" value="Unassembled WGS sequence"/>
</dbReference>
<dbReference type="EMBL" id="BPVZ01000053">
    <property type="protein sequence ID" value="GKV19840.1"/>
    <property type="molecule type" value="Genomic_DNA"/>
</dbReference>
<dbReference type="GO" id="GO:0005737">
    <property type="term" value="C:cytoplasm"/>
    <property type="evidence" value="ECO:0007669"/>
    <property type="project" value="TreeGrafter"/>
</dbReference>
<evidence type="ECO:0000256" key="5">
    <source>
        <dbReference type="ARBA" id="ARBA00022840"/>
    </source>
</evidence>
<dbReference type="GO" id="GO:0046872">
    <property type="term" value="F:metal ion binding"/>
    <property type="evidence" value="ECO:0007669"/>
    <property type="project" value="UniProtKB-KW"/>
</dbReference>
<evidence type="ECO:0000256" key="2">
    <source>
        <dbReference type="ARBA" id="ARBA00022598"/>
    </source>
</evidence>
<dbReference type="SUPFAM" id="SSF53623">
    <property type="entry name" value="MurD-like peptide ligases, catalytic domain"/>
    <property type="match status" value="1"/>
</dbReference>
<dbReference type="Pfam" id="PF02875">
    <property type="entry name" value="Mur_ligase_C"/>
    <property type="match status" value="1"/>
</dbReference>
<keyword evidence="4" id="KW-0547">Nucleotide-binding</keyword>
<dbReference type="AlphaFoldDB" id="A0AAV5K9P3"/>
<dbReference type="GO" id="GO:0008841">
    <property type="term" value="F:dihydrofolate synthase activity"/>
    <property type="evidence" value="ECO:0007669"/>
    <property type="project" value="TreeGrafter"/>
</dbReference>
<accession>A0AAV5K9P3</accession>
<comment type="similarity">
    <text evidence="1">Belongs to the folylpolyglutamate synthase family.</text>
</comment>
<protein>
    <recommendedName>
        <fullName evidence="7">Mur ligase C-terminal domain-containing protein</fullName>
    </recommendedName>
</protein>
<evidence type="ECO:0000256" key="3">
    <source>
        <dbReference type="ARBA" id="ARBA00022723"/>
    </source>
</evidence>
<sequence>MKVLNFFSQYSTFTHGRPVLCSINRGALTELGHKRWFSTYREDTELNDFIEYIDALKNYEKMGVPKGAGTDSDDGFDLGRMRRLMDCLGNPQSKFKVVHIAGTKGKGSTASYLSNILRAEGYHVGCYTSPHVLSIRERMSLGRLGEPVSSKALNCLFHRIKQILDEAIVLEDGCLSHFEILTAVAFALFAQENVDIAVIEVICFLHLKDSSFQNCMFSAGLGGARDATNIISGSELASSVITTIGEEHLAALGGSLESIAMAKAGIIKHGRPLILGGPFLPHIEDILRRIASSMGSPIISASNPGIRTVIKGVSMFKGRPYQSCDIMMKPYEDFQLFIELAGVNLCMLGSHQLQNAITAVCTALCLRNQGWTISDGSIRVGLEKTCLPGRGQFLTSKESEKLGLQGASVLLDGAHTKESAKALLQMIKMAFPGARLALVVAMASDKDHFGFAKEFLSGGQLEAVFLTEANIAGGKSRTTAAPFLRDCWLQASKELGIDLLHDRTAEYGELFKDKLVSSAMEFRGGLVLVAENSLAVSLDVANQILQERSANRTGILVVTGSLHIVSSVLGSLNT</sequence>
<evidence type="ECO:0000313" key="8">
    <source>
        <dbReference type="EMBL" id="GKV19840.1"/>
    </source>
</evidence>
<dbReference type="GO" id="GO:0004326">
    <property type="term" value="F:tetrahydrofolylpolyglutamate synthase activity"/>
    <property type="evidence" value="ECO:0007669"/>
    <property type="project" value="InterPro"/>
</dbReference>
<keyword evidence="3" id="KW-0479">Metal-binding</keyword>
<evidence type="ECO:0000256" key="4">
    <source>
        <dbReference type="ARBA" id="ARBA00022741"/>
    </source>
</evidence>
<dbReference type="PANTHER" id="PTHR11136">
    <property type="entry name" value="FOLYLPOLYGLUTAMATE SYNTHASE-RELATED"/>
    <property type="match status" value="1"/>
</dbReference>
<dbReference type="PANTHER" id="PTHR11136:SF0">
    <property type="entry name" value="DIHYDROFOLATE SYNTHETASE-RELATED"/>
    <property type="match status" value="1"/>
</dbReference>
<keyword evidence="9" id="KW-1185">Reference proteome</keyword>
<dbReference type="InterPro" id="IPR004101">
    <property type="entry name" value="Mur_ligase_C"/>
</dbReference>
<reference evidence="8 9" key="1">
    <citation type="journal article" date="2021" name="Commun. Biol.">
        <title>The genome of Shorea leprosula (Dipterocarpaceae) highlights the ecological relevance of drought in aseasonal tropical rainforests.</title>
        <authorList>
            <person name="Ng K.K.S."/>
            <person name="Kobayashi M.J."/>
            <person name="Fawcett J.A."/>
            <person name="Hatakeyama M."/>
            <person name="Paape T."/>
            <person name="Ng C.H."/>
            <person name="Ang C.C."/>
            <person name="Tnah L.H."/>
            <person name="Lee C.T."/>
            <person name="Nishiyama T."/>
            <person name="Sese J."/>
            <person name="O'Brien M.J."/>
            <person name="Copetti D."/>
            <person name="Mohd Noor M.I."/>
            <person name="Ong R.C."/>
            <person name="Putra M."/>
            <person name="Sireger I.Z."/>
            <person name="Indrioko S."/>
            <person name="Kosugi Y."/>
            <person name="Izuno A."/>
            <person name="Isagi Y."/>
            <person name="Lee S.L."/>
            <person name="Shimizu K.K."/>
        </authorList>
    </citation>
    <scope>NUCLEOTIDE SEQUENCE [LARGE SCALE GENOMIC DNA]</scope>
    <source>
        <strain evidence="8">214</strain>
    </source>
</reference>
<evidence type="ECO:0000256" key="1">
    <source>
        <dbReference type="ARBA" id="ARBA00008276"/>
    </source>
</evidence>
<name>A0AAV5K9P3_9ROSI</name>
<evidence type="ECO:0000259" key="7">
    <source>
        <dbReference type="Pfam" id="PF02875"/>
    </source>
</evidence>
<feature type="domain" description="Mur ligase C-terminal" evidence="7">
    <location>
        <begin position="405"/>
        <end position="470"/>
    </location>
</feature>
<dbReference type="InterPro" id="IPR001645">
    <property type="entry name" value="Folylpolyglutamate_synth"/>
</dbReference>
<dbReference type="InterPro" id="IPR036565">
    <property type="entry name" value="Mur-like_cat_sf"/>
</dbReference>
<evidence type="ECO:0000313" key="9">
    <source>
        <dbReference type="Proteomes" id="UP001054252"/>
    </source>
</evidence>
<dbReference type="GO" id="GO:0005524">
    <property type="term" value="F:ATP binding"/>
    <property type="evidence" value="ECO:0007669"/>
    <property type="project" value="UniProtKB-KW"/>
</dbReference>
<dbReference type="SUPFAM" id="SSF53244">
    <property type="entry name" value="MurD-like peptide ligases, peptide-binding domain"/>
    <property type="match status" value="1"/>
</dbReference>
<dbReference type="Gene3D" id="3.90.190.20">
    <property type="entry name" value="Mur ligase, C-terminal domain"/>
    <property type="match status" value="1"/>
</dbReference>
<evidence type="ECO:0000256" key="6">
    <source>
        <dbReference type="ARBA" id="ARBA00022842"/>
    </source>
</evidence>